<evidence type="ECO:0000313" key="1">
    <source>
        <dbReference type="EMBL" id="GBN00798.1"/>
    </source>
</evidence>
<accession>A0A4Y2KEM4</accession>
<organism evidence="1 2">
    <name type="scientific">Araneus ventricosus</name>
    <name type="common">Orbweaver spider</name>
    <name type="synonym">Epeira ventricosa</name>
    <dbReference type="NCBI Taxonomy" id="182803"/>
    <lineage>
        <taxon>Eukaryota</taxon>
        <taxon>Metazoa</taxon>
        <taxon>Ecdysozoa</taxon>
        <taxon>Arthropoda</taxon>
        <taxon>Chelicerata</taxon>
        <taxon>Arachnida</taxon>
        <taxon>Araneae</taxon>
        <taxon>Araneomorphae</taxon>
        <taxon>Entelegynae</taxon>
        <taxon>Araneoidea</taxon>
        <taxon>Araneidae</taxon>
        <taxon>Araneus</taxon>
    </lineage>
</organism>
<sequence length="127" mass="14759">MFTPNFKEVFEWVFKNERSTSMSRNKPGYLLFTLNSFATAPCESPRALSVRFHRAPRALDSAAFGISREFYQIFRIIRIPRNPNRGQTQRVRIPAGSTVLLILIRDVSKTRNIGEKNLDRHAIKEYN</sequence>
<dbReference type="EMBL" id="BGPR01004552">
    <property type="protein sequence ID" value="GBN00798.1"/>
    <property type="molecule type" value="Genomic_DNA"/>
</dbReference>
<dbReference type="Proteomes" id="UP000499080">
    <property type="component" value="Unassembled WGS sequence"/>
</dbReference>
<proteinExistence type="predicted"/>
<evidence type="ECO:0000313" key="2">
    <source>
        <dbReference type="Proteomes" id="UP000499080"/>
    </source>
</evidence>
<dbReference type="AlphaFoldDB" id="A0A4Y2KEM4"/>
<protein>
    <submittedName>
        <fullName evidence="1">Uncharacterized protein</fullName>
    </submittedName>
</protein>
<comment type="caution">
    <text evidence="1">The sequence shown here is derived from an EMBL/GenBank/DDBJ whole genome shotgun (WGS) entry which is preliminary data.</text>
</comment>
<reference evidence="1 2" key="1">
    <citation type="journal article" date="2019" name="Sci. Rep.">
        <title>Orb-weaving spider Araneus ventricosus genome elucidates the spidroin gene catalogue.</title>
        <authorList>
            <person name="Kono N."/>
            <person name="Nakamura H."/>
            <person name="Ohtoshi R."/>
            <person name="Moran D.A.P."/>
            <person name="Shinohara A."/>
            <person name="Yoshida Y."/>
            <person name="Fujiwara M."/>
            <person name="Mori M."/>
            <person name="Tomita M."/>
            <person name="Arakawa K."/>
        </authorList>
    </citation>
    <scope>NUCLEOTIDE SEQUENCE [LARGE SCALE GENOMIC DNA]</scope>
</reference>
<name>A0A4Y2KEM4_ARAVE</name>
<gene>
    <name evidence="1" type="ORF">AVEN_131511_1</name>
</gene>
<keyword evidence="2" id="KW-1185">Reference proteome</keyword>